<protein>
    <submittedName>
        <fullName evidence="5">Methyl-accepting chemotaxis protein (Hemerythrin family protein)</fullName>
    </submittedName>
</protein>
<dbReference type="KEGG" id="dat:HRM2_20500"/>
<dbReference type="eggNOG" id="COG2703">
    <property type="taxonomic scope" value="Bacteria"/>
</dbReference>
<evidence type="ECO:0000313" key="5">
    <source>
        <dbReference type="EMBL" id="ACN15149.1"/>
    </source>
</evidence>
<dbReference type="PANTHER" id="PTHR37164:SF1">
    <property type="entry name" value="BACTERIOHEMERYTHRIN"/>
    <property type="match status" value="1"/>
</dbReference>
<name>C0QCS2_DESAH</name>
<accession>C0QCS2</accession>
<dbReference type="HOGENOM" id="CLU_086902_3_1_7"/>
<dbReference type="InterPro" id="IPR012827">
    <property type="entry name" value="Hemerythrin_metal-bd"/>
</dbReference>
<keyword evidence="6" id="KW-1185">Reference proteome</keyword>
<dbReference type="CDD" id="cd12107">
    <property type="entry name" value="Hemerythrin"/>
    <property type="match status" value="1"/>
</dbReference>
<dbReference type="PANTHER" id="PTHR37164">
    <property type="entry name" value="BACTERIOHEMERYTHRIN"/>
    <property type="match status" value="1"/>
</dbReference>
<reference evidence="5 6" key="1">
    <citation type="journal article" date="2009" name="Environ. Microbiol.">
        <title>Genome sequence of Desulfobacterium autotrophicum HRM2, a marine sulfate reducer oxidizing organic carbon completely to carbon dioxide.</title>
        <authorList>
            <person name="Strittmatter A.W."/>
            <person name="Liesegang H."/>
            <person name="Rabus R."/>
            <person name="Decker I."/>
            <person name="Amann J."/>
            <person name="Andres S."/>
            <person name="Henne A."/>
            <person name="Fricke W.F."/>
            <person name="Martinez-Arias R."/>
            <person name="Bartels D."/>
            <person name="Goesmann A."/>
            <person name="Krause L."/>
            <person name="Puehler A."/>
            <person name="Klenk H.P."/>
            <person name="Richter M."/>
            <person name="Schuler M."/>
            <person name="Gloeckner F.O."/>
            <person name="Meyerdierks A."/>
            <person name="Gottschalk G."/>
            <person name="Amann R."/>
        </authorList>
    </citation>
    <scope>NUCLEOTIDE SEQUENCE [LARGE SCALE GENOMIC DNA]</scope>
    <source>
        <strain evidence="6">ATCC 43914 / DSM 3382 / HRM2</strain>
    </source>
</reference>
<dbReference type="Proteomes" id="UP000000442">
    <property type="component" value="Chromosome"/>
</dbReference>
<proteinExistence type="inferred from homology"/>
<dbReference type="InterPro" id="IPR012312">
    <property type="entry name" value="Hemerythrin-like"/>
</dbReference>
<dbReference type="InterPro" id="IPR035938">
    <property type="entry name" value="Hemerythrin-like_sf"/>
</dbReference>
<organism evidence="5 6">
    <name type="scientific">Desulforapulum autotrophicum (strain ATCC 43914 / DSM 3382 / VKM B-1955 / HRM2)</name>
    <name type="common">Desulfobacterium autotrophicum</name>
    <dbReference type="NCBI Taxonomy" id="177437"/>
    <lineage>
        <taxon>Bacteria</taxon>
        <taxon>Pseudomonadati</taxon>
        <taxon>Thermodesulfobacteriota</taxon>
        <taxon>Desulfobacteria</taxon>
        <taxon>Desulfobacterales</taxon>
        <taxon>Desulfobacteraceae</taxon>
        <taxon>Desulforapulum</taxon>
    </lineage>
</organism>
<evidence type="ECO:0000259" key="4">
    <source>
        <dbReference type="Pfam" id="PF01814"/>
    </source>
</evidence>
<dbReference type="STRING" id="177437.HRM2_20500"/>
<keyword evidence="2" id="KW-0479">Metal-binding</keyword>
<dbReference type="Pfam" id="PF01814">
    <property type="entry name" value="Hemerythrin"/>
    <property type="match status" value="1"/>
</dbReference>
<feature type="domain" description="Hemerythrin-like" evidence="4">
    <location>
        <begin position="18"/>
        <end position="131"/>
    </location>
</feature>
<keyword evidence="3" id="KW-0408">Iron</keyword>
<dbReference type="AlphaFoldDB" id="C0QCS2"/>
<gene>
    <name evidence="5" type="ordered locus">HRM2_20500</name>
</gene>
<evidence type="ECO:0000256" key="1">
    <source>
        <dbReference type="ARBA" id="ARBA00010587"/>
    </source>
</evidence>
<evidence type="ECO:0000256" key="3">
    <source>
        <dbReference type="ARBA" id="ARBA00023004"/>
    </source>
</evidence>
<dbReference type="OrthoDB" id="9774644at2"/>
<dbReference type="RefSeq" id="WP_015903927.1">
    <property type="nucleotide sequence ID" value="NC_012108.1"/>
</dbReference>
<dbReference type="InterPro" id="IPR050669">
    <property type="entry name" value="Hemerythrin"/>
</dbReference>
<sequence>MEKLDKIEWDEKLSVDIPEIDELQKKMFALLNVLIDLKLKNKDAKECSNMVAEINEYSRYFFSKEEEYLRKAGYPEIDTHAKEHRKFIKNTISLRRQVTEDKDNLNYEVIRQMRNWLVDHIITSDLMYVPFLRTTAYLKDLKK</sequence>
<comment type="similarity">
    <text evidence="1">Belongs to the hemerythrin family.</text>
</comment>
<dbReference type="GO" id="GO:0046872">
    <property type="term" value="F:metal ion binding"/>
    <property type="evidence" value="ECO:0007669"/>
    <property type="project" value="UniProtKB-KW"/>
</dbReference>
<dbReference type="NCBIfam" id="NF033749">
    <property type="entry name" value="bact_hemeryth"/>
    <property type="match status" value="1"/>
</dbReference>
<dbReference type="EMBL" id="CP001087">
    <property type="protein sequence ID" value="ACN15149.1"/>
    <property type="molecule type" value="Genomic_DNA"/>
</dbReference>
<evidence type="ECO:0000313" key="6">
    <source>
        <dbReference type="Proteomes" id="UP000000442"/>
    </source>
</evidence>
<evidence type="ECO:0000256" key="2">
    <source>
        <dbReference type="ARBA" id="ARBA00022723"/>
    </source>
</evidence>
<dbReference type="NCBIfam" id="TIGR02481">
    <property type="entry name" value="hemeryth_dom"/>
    <property type="match status" value="1"/>
</dbReference>
<dbReference type="SUPFAM" id="SSF47188">
    <property type="entry name" value="Hemerythrin-like"/>
    <property type="match status" value="1"/>
</dbReference>
<dbReference type="Gene3D" id="1.20.120.50">
    <property type="entry name" value="Hemerythrin-like"/>
    <property type="match status" value="1"/>
</dbReference>